<dbReference type="Pfam" id="PF10996">
    <property type="entry name" value="Beta-Casp"/>
    <property type="match status" value="1"/>
</dbReference>
<reference evidence="4" key="1">
    <citation type="submission" date="2022-07" db="EMBL/GenBank/DDBJ databases">
        <title>Ectorhizobium quercum gen.nov., sp. nov.</title>
        <authorList>
            <person name="Ma T."/>
            <person name="Li Y."/>
        </authorList>
    </citation>
    <scope>NUCLEOTIDE SEQUENCE</scope>
    <source>
        <strain evidence="4">BDR2-2</strain>
    </source>
</reference>
<accession>A0AAE3MUS9</accession>
<name>A0AAE3MUS9_9HYPH</name>
<dbReference type="Proteomes" id="UP001208771">
    <property type="component" value="Unassembled WGS sequence"/>
</dbReference>
<dbReference type="InterPro" id="IPR050698">
    <property type="entry name" value="MBL"/>
</dbReference>
<gene>
    <name evidence="4" type="ORF">NOF55_00265</name>
</gene>
<dbReference type="Gene3D" id="3.40.50.10890">
    <property type="match status" value="1"/>
</dbReference>
<evidence type="ECO:0000259" key="3">
    <source>
        <dbReference type="SMART" id="SM01027"/>
    </source>
</evidence>
<dbReference type="AlphaFoldDB" id="A0AAE3MUS9"/>
<feature type="domain" description="Metallo-beta-lactamase" evidence="2">
    <location>
        <begin position="18"/>
        <end position="231"/>
    </location>
</feature>
<proteinExistence type="predicted"/>
<evidence type="ECO:0000313" key="5">
    <source>
        <dbReference type="Proteomes" id="UP001208771"/>
    </source>
</evidence>
<protein>
    <submittedName>
        <fullName evidence="4">MBL fold metallo-hydrolase</fullName>
    </submittedName>
</protein>
<dbReference type="InterPro" id="IPR011108">
    <property type="entry name" value="RMMBL"/>
</dbReference>
<dbReference type="CDD" id="cd16295">
    <property type="entry name" value="TTHA0252-CPSF-like_MBL-fold"/>
    <property type="match status" value="1"/>
</dbReference>
<feature type="domain" description="Beta-Casp" evidence="3">
    <location>
        <begin position="252"/>
        <end position="371"/>
    </location>
</feature>
<dbReference type="SUPFAM" id="SSF56281">
    <property type="entry name" value="Metallo-hydrolase/oxidoreductase"/>
    <property type="match status" value="1"/>
</dbReference>
<dbReference type="SMART" id="SM00849">
    <property type="entry name" value="Lactamase_B"/>
    <property type="match status" value="1"/>
</dbReference>
<evidence type="ECO:0000256" key="1">
    <source>
        <dbReference type="ARBA" id="ARBA00022801"/>
    </source>
</evidence>
<dbReference type="InterPro" id="IPR036866">
    <property type="entry name" value="RibonucZ/Hydroxyglut_hydro"/>
</dbReference>
<dbReference type="Gene3D" id="3.60.15.10">
    <property type="entry name" value="Ribonuclease Z/Hydroxyacylglutathione hydrolase-like"/>
    <property type="match status" value="1"/>
</dbReference>
<comment type="caution">
    <text evidence="4">The sequence shown here is derived from an EMBL/GenBank/DDBJ whole genome shotgun (WGS) entry which is preliminary data.</text>
</comment>
<dbReference type="GO" id="GO:0016787">
    <property type="term" value="F:hydrolase activity"/>
    <property type="evidence" value="ECO:0007669"/>
    <property type="project" value="UniProtKB-KW"/>
</dbReference>
<dbReference type="PANTHER" id="PTHR11203:SF37">
    <property type="entry name" value="INTEGRATOR COMPLEX SUBUNIT 11"/>
    <property type="match status" value="1"/>
</dbReference>
<organism evidence="4 5">
    <name type="scientific">Ectorhizobium quercum</name>
    <dbReference type="NCBI Taxonomy" id="2965071"/>
    <lineage>
        <taxon>Bacteria</taxon>
        <taxon>Pseudomonadati</taxon>
        <taxon>Pseudomonadota</taxon>
        <taxon>Alphaproteobacteria</taxon>
        <taxon>Hyphomicrobiales</taxon>
        <taxon>Rhizobiaceae</taxon>
        <taxon>Ectorhizobium</taxon>
    </lineage>
</organism>
<evidence type="ECO:0000313" key="4">
    <source>
        <dbReference type="EMBL" id="MCX8995538.1"/>
    </source>
</evidence>
<dbReference type="SMART" id="SM01027">
    <property type="entry name" value="Beta-Casp"/>
    <property type="match status" value="1"/>
</dbReference>
<keyword evidence="1" id="KW-0378">Hydrolase</keyword>
<dbReference type="InterPro" id="IPR001279">
    <property type="entry name" value="Metallo-B-lactamas"/>
</dbReference>
<dbReference type="InterPro" id="IPR022712">
    <property type="entry name" value="Beta_Casp"/>
</dbReference>
<sequence>MNVPKLTLKSLGGAGTVTGSKHLLSLGEHRILIDCGLFQGLKNLRELNWAKLPVAPRDIDAVILTHAHLDHSGYLPRLVRDGYGGKVYATPATRDVAELILKDSGYLQEKDAEFLNRHQLSRHRPALPLYGARDAARAVEHFSTVEFGQTVRLANGAAFRFRHAGHILGAASVEIEWGGTRIVFSGDIGRYGDPLLPDPVPVAEADYVMIESTYGNRLHDRSDPVDVLGDIAERTLKRGGTLIIPAFAVGRAQELLYYFWRLRKAGRLDTAPIFLDSPMAIDATELMMRHAADHRLDAETCRQVFAIARYTDDVEASKAITANRFPKIVISASGMATGGRVLHHLKTFAPDPRNTILLAGFQAAGTRGRALQEGAKELKIHGMWIPVNAEVDQLDMLSAHADSGELIRWLSGFRRPPRKVFIVHGEPEAAEALRIRIGRELGWQGVVPLMDQEFAL</sequence>
<dbReference type="EMBL" id="JANFPI010000001">
    <property type="protein sequence ID" value="MCX8995538.1"/>
    <property type="molecule type" value="Genomic_DNA"/>
</dbReference>
<evidence type="ECO:0000259" key="2">
    <source>
        <dbReference type="SMART" id="SM00849"/>
    </source>
</evidence>
<dbReference type="GO" id="GO:0004521">
    <property type="term" value="F:RNA endonuclease activity"/>
    <property type="evidence" value="ECO:0007669"/>
    <property type="project" value="TreeGrafter"/>
</dbReference>
<keyword evidence="5" id="KW-1185">Reference proteome</keyword>
<dbReference type="Pfam" id="PF07521">
    <property type="entry name" value="RMMBL"/>
    <property type="match status" value="1"/>
</dbReference>
<dbReference type="PANTHER" id="PTHR11203">
    <property type="entry name" value="CLEAVAGE AND POLYADENYLATION SPECIFICITY FACTOR FAMILY MEMBER"/>
    <property type="match status" value="1"/>
</dbReference>
<dbReference type="Pfam" id="PF00753">
    <property type="entry name" value="Lactamase_B"/>
    <property type="match status" value="1"/>
</dbReference>